<dbReference type="GO" id="GO:0009242">
    <property type="term" value="P:colanic acid biosynthetic process"/>
    <property type="evidence" value="ECO:0007669"/>
    <property type="project" value="TreeGrafter"/>
</dbReference>
<evidence type="ECO:0000256" key="6">
    <source>
        <dbReference type="ARBA" id="ARBA00023136"/>
    </source>
</evidence>
<feature type="transmembrane region" description="Helical" evidence="7">
    <location>
        <begin position="78"/>
        <end position="98"/>
    </location>
</feature>
<evidence type="ECO:0000256" key="4">
    <source>
        <dbReference type="ARBA" id="ARBA00022692"/>
    </source>
</evidence>
<reference evidence="9 10" key="1">
    <citation type="submission" date="2018-06" db="EMBL/GenBank/DDBJ databases">
        <authorList>
            <consortium name="Pathogen Informatics"/>
            <person name="Doyle S."/>
        </authorList>
    </citation>
    <scope>NUCLEOTIDE SEQUENCE [LARGE SCALE GENOMIC DNA]</scope>
    <source>
        <strain evidence="9 10">NCTC10692</strain>
    </source>
</reference>
<sequence>MFGNAHKPANNDLRLFFGLQWLTGMIPLIALLEILTLDKTGTVGEQYQLLAVYTFLASLPAFFLAGAYHRNHGYLTGLARLLAGWMLLLAGFTMISFLTKTSERFSREVILVWSVSGYAVLALCYLVLQSLYRRHAQHLHKQARSLIIGTGDHALDLADKLVRIRREPLQGLVSTDSGEELDYNGIHTLRGSLAHLRPLIAEHDIRRLYIALPLSEAEKVSDLYISLLDASVDIVWVPDFGGLTLLNHSMADLEGLPMIKLNESPLTSYPASAMTKAILDRTAAGLAILLLSPLLIATAIAVKLSSPGPVLFKQKRHGWNGSVILVWKFRSMRMHDDTQVKQATRSDPRITRVGAFIRRTSIDELPQLFNVLQGSMSLVGPRPHAIEHNDYYTDKINAYMARHRIKPGITGLAQISGSRGETETLEKMQRRVELDLAYINNWSLWLDIKILLKTPLTLFDKNIY</sequence>
<evidence type="ECO:0000256" key="2">
    <source>
        <dbReference type="ARBA" id="ARBA00006464"/>
    </source>
</evidence>
<keyword evidence="4 7" id="KW-0812">Transmembrane</keyword>
<dbReference type="NCBIfam" id="TIGR03023">
    <property type="entry name" value="WcaJ_sugtrans"/>
    <property type="match status" value="1"/>
</dbReference>
<dbReference type="Pfam" id="PF02397">
    <property type="entry name" value="Bac_transf"/>
    <property type="match status" value="1"/>
</dbReference>
<feature type="transmembrane region" description="Helical" evidence="7">
    <location>
        <begin position="12"/>
        <end position="35"/>
    </location>
</feature>
<feature type="domain" description="Bacterial sugar transferase" evidence="8">
    <location>
        <begin position="276"/>
        <end position="459"/>
    </location>
</feature>
<evidence type="ECO:0000313" key="10">
    <source>
        <dbReference type="Proteomes" id="UP000255303"/>
    </source>
</evidence>
<evidence type="ECO:0000259" key="8">
    <source>
        <dbReference type="Pfam" id="PF02397"/>
    </source>
</evidence>
<dbReference type="InterPro" id="IPR017475">
    <property type="entry name" value="EPS_sugar_tfrase"/>
</dbReference>
<dbReference type="AlphaFoldDB" id="A0A379JSL2"/>
<keyword evidence="6 7" id="KW-0472">Membrane</keyword>
<dbReference type="PANTHER" id="PTHR30576:SF21">
    <property type="entry name" value="UDP-GLUCOSE:UNDECAPRENYL-PHOSPHATE GLUCOSE-1-PHOSPHATE TRANSFERASE"/>
    <property type="match status" value="1"/>
</dbReference>
<name>A0A379JSL2_ECTOL</name>
<proteinExistence type="inferred from homology"/>
<keyword evidence="3 9" id="KW-0808">Transferase</keyword>
<comment type="subcellular location">
    <subcellularLocation>
        <location evidence="1">Membrane</location>
        <topology evidence="1">Multi-pass membrane protein</topology>
    </subcellularLocation>
</comment>
<feature type="transmembrane region" description="Helical" evidence="7">
    <location>
        <begin position="47"/>
        <end position="66"/>
    </location>
</feature>
<comment type="similarity">
    <text evidence="2">Belongs to the bacterial sugar transferase family.</text>
</comment>
<dbReference type="PANTHER" id="PTHR30576">
    <property type="entry name" value="COLANIC BIOSYNTHESIS UDP-GLUCOSE LIPID CARRIER TRANSFERASE"/>
    <property type="match status" value="1"/>
</dbReference>
<dbReference type="RefSeq" id="WP_307692784.1">
    <property type="nucleotide sequence ID" value="NZ_FNZC01000017.1"/>
</dbReference>
<feature type="transmembrane region" description="Helical" evidence="7">
    <location>
        <begin position="283"/>
        <end position="302"/>
    </location>
</feature>
<dbReference type="GO" id="GO:0089702">
    <property type="term" value="F:undecaprenyl-phosphate glucose phosphotransferase activity"/>
    <property type="evidence" value="ECO:0007669"/>
    <property type="project" value="TreeGrafter"/>
</dbReference>
<evidence type="ECO:0000256" key="5">
    <source>
        <dbReference type="ARBA" id="ARBA00022989"/>
    </source>
</evidence>
<organism evidence="9 10">
    <name type="scientific">Ectopseudomonas oleovorans</name>
    <name type="common">Pseudomonas oleovorans</name>
    <dbReference type="NCBI Taxonomy" id="301"/>
    <lineage>
        <taxon>Bacteria</taxon>
        <taxon>Pseudomonadati</taxon>
        <taxon>Pseudomonadota</taxon>
        <taxon>Gammaproteobacteria</taxon>
        <taxon>Pseudomonadales</taxon>
        <taxon>Pseudomonadaceae</taxon>
        <taxon>Ectopseudomonas</taxon>
    </lineage>
</organism>
<keyword evidence="5 7" id="KW-1133">Transmembrane helix</keyword>
<evidence type="ECO:0000256" key="1">
    <source>
        <dbReference type="ARBA" id="ARBA00004141"/>
    </source>
</evidence>
<feature type="transmembrane region" description="Helical" evidence="7">
    <location>
        <begin position="110"/>
        <end position="128"/>
    </location>
</feature>
<dbReference type="InterPro" id="IPR003362">
    <property type="entry name" value="Bact_transf"/>
</dbReference>
<dbReference type="EMBL" id="UGUV01000002">
    <property type="protein sequence ID" value="SUD51440.1"/>
    <property type="molecule type" value="Genomic_DNA"/>
</dbReference>
<dbReference type="Proteomes" id="UP000255303">
    <property type="component" value="Unassembled WGS sequence"/>
</dbReference>
<evidence type="ECO:0000256" key="3">
    <source>
        <dbReference type="ARBA" id="ARBA00022679"/>
    </source>
</evidence>
<dbReference type="NCBIfam" id="TIGR03025">
    <property type="entry name" value="EPS_sugtrans"/>
    <property type="match status" value="1"/>
</dbReference>
<evidence type="ECO:0000256" key="7">
    <source>
        <dbReference type="SAM" id="Phobius"/>
    </source>
</evidence>
<dbReference type="InterPro" id="IPR017473">
    <property type="entry name" value="Undecaprenyl-P_gluc_Ptfrase"/>
</dbReference>
<protein>
    <submittedName>
        <fullName evidence="9">Sugar transferase</fullName>
    </submittedName>
</protein>
<dbReference type="GO" id="GO:0016020">
    <property type="term" value="C:membrane"/>
    <property type="evidence" value="ECO:0007669"/>
    <property type="project" value="UniProtKB-SubCell"/>
</dbReference>
<accession>A0A379JSL2</accession>
<evidence type="ECO:0000313" key="9">
    <source>
        <dbReference type="EMBL" id="SUD51440.1"/>
    </source>
</evidence>
<gene>
    <name evidence="9" type="primary">wcaJ_1</name>
    <name evidence="9" type="ORF">NCTC10692_01891</name>
</gene>
<dbReference type="Gene3D" id="3.40.50.720">
    <property type="entry name" value="NAD(P)-binding Rossmann-like Domain"/>
    <property type="match status" value="1"/>
</dbReference>
<dbReference type="Pfam" id="PF13727">
    <property type="entry name" value="CoA_binding_3"/>
    <property type="match status" value="1"/>
</dbReference>